<dbReference type="GO" id="GO:0016020">
    <property type="term" value="C:membrane"/>
    <property type="evidence" value="ECO:0007669"/>
    <property type="project" value="UniProtKB-SubCell"/>
</dbReference>
<feature type="transmembrane region" description="Helical" evidence="9">
    <location>
        <begin position="882"/>
        <end position="906"/>
    </location>
</feature>
<dbReference type="PANTHER" id="PTHR24198:SF165">
    <property type="entry name" value="ANKYRIN REPEAT-CONTAINING PROTEIN-RELATED"/>
    <property type="match status" value="1"/>
</dbReference>
<dbReference type="AlphaFoldDB" id="A0A365N300"/>
<evidence type="ECO:0000313" key="11">
    <source>
        <dbReference type="Proteomes" id="UP000251714"/>
    </source>
</evidence>
<dbReference type="PROSITE" id="PS50088">
    <property type="entry name" value="ANK_REPEAT"/>
    <property type="match status" value="1"/>
</dbReference>
<feature type="compositionally biased region" description="Basic and acidic residues" evidence="8">
    <location>
        <begin position="500"/>
        <end position="519"/>
    </location>
</feature>
<comment type="caution">
    <text evidence="10">The sequence shown here is derived from an EMBL/GenBank/DDBJ whole genome shotgun (WGS) entry which is preliminary data.</text>
</comment>
<feature type="region of interest" description="Disordered" evidence="8">
    <location>
        <begin position="615"/>
        <end position="644"/>
    </location>
</feature>
<dbReference type="InterPro" id="IPR002523">
    <property type="entry name" value="MgTranspt_CorA/ZnTranspt_ZntB"/>
</dbReference>
<dbReference type="PROSITE" id="PS50297">
    <property type="entry name" value="ANK_REP_REGION"/>
    <property type="match status" value="1"/>
</dbReference>
<dbReference type="Pfam" id="PF00023">
    <property type="entry name" value="Ank"/>
    <property type="match status" value="1"/>
</dbReference>
<dbReference type="Pfam" id="PF01544">
    <property type="entry name" value="CorA"/>
    <property type="match status" value="1"/>
</dbReference>
<keyword evidence="6 9" id="KW-0472">Membrane</keyword>
<dbReference type="GO" id="GO:0046873">
    <property type="term" value="F:metal ion transmembrane transporter activity"/>
    <property type="evidence" value="ECO:0007669"/>
    <property type="project" value="InterPro"/>
</dbReference>
<feature type="repeat" description="ANK" evidence="7">
    <location>
        <begin position="344"/>
        <end position="376"/>
    </location>
</feature>
<keyword evidence="5 7" id="KW-0040">ANK repeat</keyword>
<comment type="subcellular location">
    <subcellularLocation>
        <location evidence="1">Membrane</location>
        <topology evidence="1">Multi-pass membrane protein</topology>
    </subcellularLocation>
</comment>
<organism evidence="10 11">
    <name type="scientific">Gibberella intermedia</name>
    <name type="common">Bulb rot disease fungus</name>
    <name type="synonym">Fusarium proliferatum</name>
    <dbReference type="NCBI Taxonomy" id="948311"/>
    <lineage>
        <taxon>Eukaryota</taxon>
        <taxon>Fungi</taxon>
        <taxon>Dikarya</taxon>
        <taxon>Ascomycota</taxon>
        <taxon>Pezizomycotina</taxon>
        <taxon>Sordariomycetes</taxon>
        <taxon>Hypocreomycetidae</taxon>
        <taxon>Hypocreales</taxon>
        <taxon>Nectriaceae</taxon>
        <taxon>Fusarium</taxon>
        <taxon>Fusarium fujikuroi species complex</taxon>
    </lineage>
</organism>
<protein>
    <submittedName>
        <fullName evidence="10">Uncharacterized protein</fullName>
    </submittedName>
</protein>
<keyword evidence="2 9" id="KW-0812">Transmembrane</keyword>
<evidence type="ECO:0000256" key="4">
    <source>
        <dbReference type="ARBA" id="ARBA00022989"/>
    </source>
</evidence>
<proteinExistence type="predicted"/>
<sequence>MPLFSKSHLYYALLFLLKVLVYLEDLLYEVIWFRWQHSSASILDKLVVSKEDEIWHAVIYGDNGDKQKIFEDLTTYTASSNVSSNRGVTSSSANPEAASSLSKMEAGVLFSRHRTKLQRAIEADVAKTWPIGYEKHESTVKARLESIADQLANSSRILTKKELLPVHGGSTSAVSILWMAIDRHHKSDVSYLLTQRNQKLHIQNGDWQRTVLHRAVSILDVELTLNILEGGSSTSPHAYINAEDGLSRTALHTLVDDWHLVEDAAFVSDSINTDVLDQHLKIFDLLYRHGADINAFDGRFRTPLHHGLATVLHSKIMDIECKSIVPILYKLLEAGAEVNTKDINGNSPLHTACEKQNQTLIEELIRKGADLEILNHDGKSPRRFFLDHHGSEEFWKRMAMLFREIQRSSPELPDTSVKFSQRREQIPKARMTVCEKSVVYCRYQQNNIAAENRNPFQWTAIDRFVSEVLYATNRPENMTFVAQCEKEYQSVWDNLVESTRGSDQDEQKLQQKSKTGEAEDIKRSIPLAKDSWKWVNFSANNITWIRDFIGDNFDIDATTWRFFDDNMKVRNMRSNVSRIREPHAFQDPLDWMVRNPLSKLATLLRKVRKRAESYEDKKAAGSNSGRTEGVSGGKRAGNSIVMQGNRKDRGPKWLMVRQLWLWKLHDGNHFLFSYFVVYTNESILEDTILTAIPSRRNKCMADDLLETIKRSSLNRISDVDDLMKHVVQETIRFPERFRRAGLGEHMLDVFESEMASEADEEATFYNNFAENEWDSKQANRAINCTWRVKDIRDELRLIRNVFTSQLKVVKQFSKVLAPQQAKTSADSEYIRGLVSELENTITRIGVMDSEAAKTTDSLSNITQAMLAQAALKEAEAARFMNFIILPFTIVTVIFTPLSFMTSLFAVNSDGFPHNENGELRIPSGWFWRRMVIDEFGTLIPLLIFILFLYDSRRGQRSHENSFHRPWGSIDRR</sequence>
<evidence type="ECO:0000256" key="9">
    <source>
        <dbReference type="SAM" id="Phobius"/>
    </source>
</evidence>
<dbReference type="PANTHER" id="PTHR24198">
    <property type="entry name" value="ANKYRIN REPEAT AND PROTEIN KINASE DOMAIN-CONTAINING PROTEIN"/>
    <property type="match status" value="1"/>
</dbReference>
<evidence type="ECO:0000256" key="1">
    <source>
        <dbReference type="ARBA" id="ARBA00004141"/>
    </source>
</evidence>
<evidence type="ECO:0000256" key="6">
    <source>
        <dbReference type="ARBA" id="ARBA00023136"/>
    </source>
</evidence>
<feature type="transmembrane region" description="Helical" evidence="9">
    <location>
        <begin position="926"/>
        <end position="949"/>
    </location>
</feature>
<accession>A0A365N300</accession>
<keyword evidence="3" id="KW-0677">Repeat</keyword>
<evidence type="ECO:0000256" key="3">
    <source>
        <dbReference type="ARBA" id="ARBA00022737"/>
    </source>
</evidence>
<keyword evidence="4 9" id="KW-1133">Transmembrane helix</keyword>
<name>A0A365N300_GIBIN</name>
<dbReference type="SUPFAM" id="SSF144083">
    <property type="entry name" value="Magnesium transport protein CorA, transmembrane region"/>
    <property type="match status" value="1"/>
</dbReference>
<dbReference type="Proteomes" id="UP000251714">
    <property type="component" value="Unassembled WGS sequence"/>
</dbReference>
<evidence type="ECO:0000256" key="2">
    <source>
        <dbReference type="ARBA" id="ARBA00022692"/>
    </source>
</evidence>
<dbReference type="InterPro" id="IPR036770">
    <property type="entry name" value="Ankyrin_rpt-contain_sf"/>
</dbReference>
<dbReference type="Gene3D" id="1.25.40.20">
    <property type="entry name" value="Ankyrin repeat-containing domain"/>
    <property type="match status" value="1"/>
</dbReference>
<dbReference type="Gene3D" id="1.20.58.340">
    <property type="entry name" value="Magnesium transport protein CorA, transmembrane region"/>
    <property type="match status" value="1"/>
</dbReference>
<dbReference type="SMART" id="SM00248">
    <property type="entry name" value="ANK"/>
    <property type="match status" value="3"/>
</dbReference>
<dbReference type="InterPro" id="IPR002110">
    <property type="entry name" value="Ankyrin_rpt"/>
</dbReference>
<dbReference type="EMBL" id="PKMI01000025">
    <property type="protein sequence ID" value="RBA14968.1"/>
    <property type="molecule type" value="Genomic_DNA"/>
</dbReference>
<gene>
    <name evidence="10" type="ORF">FPRO05_13184</name>
</gene>
<evidence type="ECO:0000256" key="7">
    <source>
        <dbReference type="PROSITE-ProRule" id="PRU00023"/>
    </source>
</evidence>
<dbReference type="SUPFAM" id="SSF48403">
    <property type="entry name" value="Ankyrin repeat"/>
    <property type="match status" value="1"/>
</dbReference>
<evidence type="ECO:0000313" key="10">
    <source>
        <dbReference type="EMBL" id="RBA14968.1"/>
    </source>
</evidence>
<feature type="region of interest" description="Disordered" evidence="8">
    <location>
        <begin position="499"/>
        <end position="519"/>
    </location>
</feature>
<dbReference type="InterPro" id="IPR045863">
    <property type="entry name" value="CorA_TM1_TM2"/>
</dbReference>
<evidence type="ECO:0000256" key="8">
    <source>
        <dbReference type="SAM" id="MobiDB-lite"/>
    </source>
</evidence>
<reference evidence="10 11" key="1">
    <citation type="submission" date="2017-12" db="EMBL/GenBank/DDBJ databases">
        <title>Genome sequence of the mycotoxigenic crop pathogen Fusarium proliferatum, strain ITEM 2341 from Date Palm.</title>
        <authorList>
            <person name="Almiman B.F."/>
            <person name="Shittu T.A."/>
            <person name="Muthumeenakshi S."/>
            <person name="Baroncelli R."/>
            <person name="Sreenivasaprasada S."/>
        </authorList>
    </citation>
    <scope>NUCLEOTIDE SEQUENCE [LARGE SCALE GENOMIC DNA]</scope>
    <source>
        <strain evidence="10 11">ITEM 2341</strain>
    </source>
</reference>
<evidence type="ECO:0000256" key="5">
    <source>
        <dbReference type="ARBA" id="ARBA00023043"/>
    </source>
</evidence>